<reference evidence="1 2" key="1">
    <citation type="journal article" date="2013" name="Nat. Genet.">
        <title>The genome of the hydatid tapeworm Echinococcus granulosus.</title>
        <authorList>
            <person name="Zheng H."/>
            <person name="Zhang W."/>
            <person name="Zhang L."/>
            <person name="Zhang Z."/>
            <person name="Li J."/>
            <person name="Lu G."/>
            <person name="Zhu Y."/>
            <person name="Wang Y."/>
            <person name="Huang Y."/>
            <person name="Liu J."/>
            <person name="Kang H."/>
            <person name="Chen J."/>
            <person name="Wang L."/>
            <person name="Chen A."/>
            <person name="Yu S."/>
            <person name="Gao Z."/>
            <person name="Jin L."/>
            <person name="Gu W."/>
            <person name="Wang Z."/>
            <person name="Zhao L."/>
            <person name="Shi B."/>
            <person name="Wen H."/>
            <person name="Lin R."/>
            <person name="Jones M.K."/>
            <person name="Brejova B."/>
            <person name="Vinar T."/>
            <person name="Zhao G."/>
            <person name="McManus D.P."/>
            <person name="Chen Z."/>
            <person name="Zhou Y."/>
            <person name="Wang S."/>
        </authorList>
    </citation>
    <scope>NUCLEOTIDE SEQUENCE [LARGE SCALE GENOMIC DNA]</scope>
</reference>
<accession>W6ULD8</accession>
<dbReference type="AlphaFoldDB" id="W6ULD8"/>
<dbReference type="RefSeq" id="XP_024353089.1">
    <property type="nucleotide sequence ID" value="XM_024492415.1"/>
</dbReference>
<dbReference type="Proteomes" id="UP000019149">
    <property type="component" value="Unassembled WGS sequence"/>
</dbReference>
<comment type="caution">
    <text evidence="1">The sequence shown here is derived from an EMBL/GenBank/DDBJ whole genome shotgun (WGS) entry which is preliminary data.</text>
</comment>
<keyword evidence="2" id="KW-1185">Reference proteome</keyword>
<dbReference type="GeneID" id="36338881"/>
<evidence type="ECO:0000313" key="2">
    <source>
        <dbReference type="Proteomes" id="UP000019149"/>
    </source>
</evidence>
<proteinExistence type="predicted"/>
<gene>
    <name evidence="1" type="ORF">EGR_03166</name>
</gene>
<evidence type="ECO:0000313" key="1">
    <source>
        <dbReference type="EMBL" id="EUB61893.1"/>
    </source>
</evidence>
<protein>
    <submittedName>
        <fullName evidence="1">Uncharacterized protein</fullName>
    </submittedName>
</protein>
<organism evidence="1 2">
    <name type="scientific">Echinococcus granulosus</name>
    <name type="common">Hydatid tapeworm</name>
    <dbReference type="NCBI Taxonomy" id="6210"/>
    <lineage>
        <taxon>Eukaryota</taxon>
        <taxon>Metazoa</taxon>
        <taxon>Spiralia</taxon>
        <taxon>Lophotrochozoa</taxon>
        <taxon>Platyhelminthes</taxon>
        <taxon>Cestoda</taxon>
        <taxon>Eucestoda</taxon>
        <taxon>Cyclophyllidea</taxon>
        <taxon>Taeniidae</taxon>
        <taxon>Echinococcus</taxon>
        <taxon>Echinococcus granulosus group</taxon>
    </lineage>
</organism>
<dbReference type="EMBL" id="APAU02000016">
    <property type="protein sequence ID" value="EUB61893.1"/>
    <property type="molecule type" value="Genomic_DNA"/>
</dbReference>
<dbReference type="CTD" id="36338881"/>
<sequence>MPEIIVQESWRKTPPLQSSWCTVLTRPTGCWVFFVQFFPNLISSLLMKCVTCGTSVVCLAVGCIEAERSRENILFSTCLHFDCYYTIHWCRKHTYRIFVALIDIFCFLCHFFERGVFWVVYHLCSRIIATITKVKRIRIAFDVALLREK</sequence>
<name>W6ULD8_ECHGR</name>
<dbReference type="KEGG" id="egl:EGR_03166"/>